<dbReference type="EMBL" id="AKWM02000022">
    <property type="protein sequence ID" value="EKS01149.1"/>
    <property type="molecule type" value="Genomic_DNA"/>
</dbReference>
<protein>
    <submittedName>
        <fullName evidence="1">Uncharacterized protein</fullName>
    </submittedName>
</protein>
<reference evidence="1 2" key="1">
    <citation type="journal article" date="2014" name="Int. J. Syst. Evol. Microbiol.">
        <title>Leptospira mayottensis sp. nov., a pathogenic species of the genus Leptospira isolated from humans.</title>
        <authorList>
            <person name="Bourhy P."/>
            <person name="Collet L."/>
            <person name="Brisse S."/>
            <person name="Picardeau M."/>
        </authorList>
    </citation>
    <scope>NUCLEOTIDE SEQUENCE [LARGE SCALE GENOMIC DNA]</scope>
    <source>
        <strain evidence="1 2">200901122</strain>
    </source>
</reference>
<dbReference type="AlphaFoldDB" id="A0AA87MP78"/>
<evidence type="ECO:0000313" key="2">
    <source>
        <dbReference type="Proteomes" id="UP000001343"/>
    </source>
</evidence>
<comment type="caution">
    <text evidence="1">The sequence shown here is derived from an EMBL/GenBank/DDBJ whole genome shotgun (WGS) entry which is preliminary data.</text>
</comment>
<organism evidence="1 2">
    <name type="scientific">Leptospira mayottensis 200901122</name>
    <dbReference type="NCBI Taxonomy" id="1193010"/>
    <lineage>
        <taxon>Bacteria</taxon>
        <taxon>Pseudomonadati</taxon>
        <taxon>Spirochaetota</taxon>
        <taxon>Spirochaetia</taxon>
        <taxon>Leptospirales</taxon>
        <taxon>Leptospiraceae</taxon>
        <taxon>Leptospira</taxon>
    </lineage>
</organism>
<name>A0AA87MP78_9LEPT</name>
<evidence type="ECO:0000313" key="1">
    <source>
        <dbReference type="EMBL" id="EKS01149.1"/>
    </source>
</evidence>
<accession>A0AA87MP78</accession>
<proteinExistence type="predicted"/>
<dbReference type="Proteomes" id="UP000001343">
    <property type="component" value="Unassembled WGS sequence"/>
</dbReference>
<gene>
    <name evidence="1" type="ORF">LEP1GSC125_1236</name>
</gene>
<sequence length="49" mass="5733">MGFSFAGFSSEVLILSFYFFKRNSGFPDPAFYRWCGSHCMCSFVSFLYF</sequence>